<organism evidence="2 3">
    <name type="scientific">Filimonas lacunae</name>
    <dbReference type="NCBI Taxonomy" id="477680"/>
    <lineage>
        <taxon>Bacteria</taxon>
        <taxon>Pseudomonadati</taxon>
        <taxon>Bacteroidota</taxon>
        <taxon>Chitinophagia</taxon>
        <taxon>Chitinophagales</taxon>
        <taxon>Chitinophagaceae</taxon>
        <taxon>Filimonas</taxon>
    </lineage>
</organism>
<keyword evidence="1" id="KW-1133">Transmembrane helix</keyword>
<reference evidence="3" key="1">
    <citation type="submission" date="2017-01" db="EMBL/GenBank/DDBJ databases">
        <authorList>
            <person name="Varghese N."/>
            <person name="Submissions S."/>
        </authorList>
    </citation>
    <scope>NUCLEOTIDE SEQUENCE [LARGE SCALE GENOMIC DNA]</scope>
    <source>
        <strain evidence="3">DSM 21054</strain>
    </source>
</reference>
<keyword evidence="1" id="KW-0472">Membrane</keyword>
<keyword evidence="3" id="KW-1185">Reference proteome</keyword>
<dbReference type="KEGG" id="fln:FLA_6287"/>
<gene>
    <name evidence="2" type="ORF">SAMN05421788_104403</name>
</gene>
<accession>A0A173MRT5</accession>
<sequence length="42" mass="4837">MRINPIPPKQTPEEKEKDIARKVAIGVAFASVFVFFIKILFF</sequence>
<evidence type="ECO:0000313" key="2">
    <source>
        <dbReference type="EMBL" id="SIT18068.1"/>
    </source>
</evidence>
<evidence type="ECO:0000256" key="1">
    <source>
        <dbReference type="SAM" id="Phobius"/>
    </source>
</evidence>
<protein>
    <submittedName>
        <fullName evidence="2">Uncharacterized protein</fullName>
    </submittedName>
</protein>
<keyword evidence="1" id="KW-0812">Transmembrane</keyword>
<dbReference type="Proteomes" id="UP000186917">
    <property type="component" value="Unassembled WGS sequence"/>
</dbReference>
<feature type="transmembrane region" description="Helical" evidence="1">
    <location>
        <begin position="23"/>
        <end position="41"/>
    </location>
</feature>
<proteinExistence type="predicted"/>
<dbReference type="AlphaFoldDB" id="A0A173MRT5"/>
<dbReference type="RefSeq" id="WP_262495952.1">
    <property type="nucleotide sequence ID" value="NZ_AP017422.1"/>
</dbReference>
<dbReference type="EMBL" id="FTOR01000004">
    <property type="protein sequence ID" value="SIT18068.1"/>
    <property type="molecule type" value="Genomic_DNA"/>
</dbReference>
<evidence type="ECO:0000313" key="3">
    <source>
        <dbReference type="Proteomes" id="UP000186917"/>
    </source>
</evidence>
<name>A0A173MRT5_9BACT</name>